<dbReference type="InterPro" id="IPR000748">
    <property type="entry name" value="PsdUridine_synth_RsuA/RluB/E/F"/>
</dbReference>
<dbReference type="Pfam" id="PF00849">
    <property type="entry name" value="PseudoU_synth_2"/>
    <property type="match status" value="1"/>
</dbReference>
<feature type="domain" description="RNA-binding S4" evidence="8">
    <location>
        <begin position="5"/>
        <end position="72"/>
    </location>
</feature>
<dbReference type="PANTHER" id="PTHR47683">
    <property type="entry name" value="PSEUDOURIDINE SYNTHASE FAMILY PROTEIN-RELATED"/>
    <property type="match status" value="1"/>
</dbReference>
<reference evidence="9 10" key="1">
    <citation type="submission" date="2014-12" db="EMBL/GenBank/DDBJ databases">
        <title>Draft Genome Sequence of Pseudoalteromonas luteoviolacea HI1.</title>
        <authorList>
            <person name="Asahina A.Y."/>
            <person name="Hadfield M.G."/>
        </authorList>
    </citation>
    <scope>NUCLEOTIDE SEQUENCE [LARGE SCALE GENOMIC DNA]</scope>
    <source>
        <strain evidence="9 10">HI1</strain>
    </source>
</reference>
<proteinExistence type="inferred from homology"/>
<evidence type="ECO:0000256" key="7">
    <source>
        <dbReference type="RuleBase" id="RU003887"/>
    </source>
</evidence>
<evidence type="ECO:0000256" key="3">
    <source>
        <dbReference type="ARBA" id="ARBA00023235"/>
    </source>
</evidence>
<accession>A0A0C1QBL9</accession>
<dbReference type="PROSITE" id="PS50889">
    <property type="entry name" value="S4"/>
    <property type="match status" value="1"/>
</dbReference>
<dbReference type="NCBIfam" id="TIGR00093">
    <property type="entry name" value="pseudouridine synthase"/>
    <property type="match status" value="1"/>
</dbReference>
<dbReference type="SUPFAM" id="SSF55174">
    <property type="entry name" value="Alpha-L RNA-binding motif"/>
    <property type="match status" value="1"/>
</dbReference>
<dbReference type="InterPro" id="IPR002942">
    <property type="entry name" value="S4_RNA-bd"/>
</dbReference>
<dbReference type="NCBIfam" id="NF008097">
    <property type="entry name" value="PRK10839.1"/>
    <property type="match status" value="1"/>
</dbReference>
<protein>
    <recommendedName>
        <fullName evidence="7">Pseudouridine synthase</fullName>
        <ecNumber evidence="7">5.4.99.-</ecNumber>
    </recommendedName>
</protein>
<dbReference type="GO" id="GO:0003723">
    <property type="term" value="F:RNA binding"/>
    <property type="evidence" value="ECO:0007669"/>
    <property type="project" value="UniProtKB-KW"/>
</dbReference>
<dbReference type="PROSITE" id="PS01149">
    <property type="entry name" value="PSI_RSU"/>
    <property type="match status" value="1"/>
</dbReference>
<dbReference type="FunFam" id="3.30.70.1560:FF:000001">
    <property type="entry name" value="Pseudouridine synthase"/>
    <property type="match status" value="1"/>
</dbReference>
<dbReference type="InterPro" id="IPR020103">
    <property type="entry name" value="PsdUridine_synth_cat_dom_sf"/>
</dbReference>
<dbReference type="InterPro" id="IPR020094">
    <property type="entry name" value="TruA/RsuA/RluB/E/F_N"/>
</dbReference>
<comment type="caution">
    <text evidence="9">The sequence shown here is derived from an EMBL/GenBank/DDBJ whole genome shotgun (WGS) entry which is preliminary data.</text>
</comment>
<dbReference type="Proteomes" id="UP000031327">
    <property type="component" value="Unassembled WGS sequence"/>
</dbReference>
<keyword evidence="2 6" id="KW-0694">RNA-binding</keyword>
<dbReference type="GO" id="GO:0160136">
    <property type="term" value="F:16S rRNA pseudouridine(516) synthase activity"/>
    <property type="evidence" value="ECO:0007669"/>
    <property type="project" value="UniProtKB-EC"/>
</dbReference>
<dbReference type="InterPro" id="IPR006145">
    <property type="entry name" value="PsdUridine_synth_RsuA/RluA"/>
</dbReference>
<keyword evidence="3 7" id="KW-0413">Isomerase</keyword>
<dbReference type="GO" id="GO:0005829">
    <property type="term" value="C:cytosol"/>
    <property type="evidence" value="ECO:0007669"/>
    <property type="project" value="UniProtKB-ARBA"/>
</dbReference>
<dbReference type="Gene3D" id="3.30.70.1560">
    <property type="entry name" value="Alpha-L RNA-binding motif"/>
    <property type="match status" value="1"/>
</dbReference>
<dbReference type="SUPFAM" id="SSF55120">
    <property type="entry name" value="Pseudouridine synthase"/>
    <property type="match status" value="1"/>
</dbReference>
<dbReference type="RefSeq" id="WP_039608319.1">
    <property type="nucleotide sequence ID" value="NZ_JWIC01000004.1"/>
</dbReference>
<sequence>MKFPCRIDKFVSHINELPRSKVKILIKKGEVTINGVVSKKSDTQINAEDHIEVSGNKLKYLGKRYFMLNKPQGYVCANHDELHPTVFDLIDEPNLKDFHVAGRLDIDTTGLVLITNDGDWSHQITSPKKAKFKTYRVETKEIITEDCLEQLRQGVALHNEKQLTRPALAEALDKYALQLSICEGKYHQVKRMLAAVGNHVIELHREKISEIELDPTLAMGEYRALTQQEVDIINAK</sequence>
<evidence type="ECO:0000256" key="6">
    <source>
        <dbReference type="PROSITE-ProRule" id="PRU00182"/>
    </source>
</evidence>
<evidence type="ECO:0000313" key="9">
    <source>
        <dbReference type="EMBL" id="KID58021.1"/>
    </source>
</evidence>
<dbReference type="InterPro" id="IPR042092">
    <property type="entry name" value="PsdUridine_s_RsuA/RluB/E/F_cat"/>
</dbReference>
<dbReference type="AlphaFoldDB" id="A0A0C1QBL9"/>
<dbReference type="Gene3D" id="3.30.70.580">
    <property type="entry name" value="Pseudouridine synthase I, catalytic domain, N-terminal subdomain"/>
    <property type="match status" value="1"/>
</dbReference>
<dbReference type="EC" id="5.4.99.-" evidence="7"/>
<dbReference type="EMBL" id="JWIC01000004">
    <property type="protein sequence ID" value="KID58021.1"/>
    <property type="molecule type" value="Genomic_DNA"/>
</dbReference>
<dbReference type="Pfam" id="PF01479">
    <property type="entry name" value="S4"/>
    <property type="match status" value="1"/>
</dbReference>
<dbReference type="GO" id="GO:0000455">
    <property type="term" value="P:enzyme-directed rRNA pseudouridine synthesis"/>
    <property type="evidence" value="ECO:0007669"/>
    <property type="project" value="UniProtKB-ARBA"/>
</dbReference>
<gene>
    <name evidence="9" type="ORF">JF50_04590</name>
</gene>
<comment type="similarity">
    <text evidence="1 7">Belongs to the pseudouridine synthase RsuA family.</text>
</comment>
<evidence type="ECO:0000256" key="5">
    <source>
        <dbReference type="ARBA" id="ARBA00037590"/>
    </source>
</evidence>
<evidence type="ECO:0000256" key="4">
    <source>
        <dbReference type="ARBA" id="ARBA00036749"/>
    </source>
</evidence>
<comment type="catalytic activity">
    <reaction evidence="4">
        <text>uridine(516) in 16S rRNA = pseudouridine(516) in 16S rRNA</text>
        <dbReference type="Rhea" id="RHEA:38867"/>
        <dbReference type="Rhea" id="RHEA-COMP:10089"/>
        <dbReference type="Rhea" id="RHEA-COMP:10090"/>
        <dbReference type="ChEBI" id="CHEBI:65314"/>
        <dbReference type="ChEBI" id="CHEBI:65315"/>
        <dbReference type="EC" id="5.4.99.19"/>
    </reaction>
</comment>
<dbReference type="InterPro" id="IPR050343">
    <property type="entry name" value="RsuA_PseudoU_synthase"/>
</dbReference>
<dbReference type="OrthoDB" id="9807213at2"/>
<dbReference type="InterPro" id="IPR018496">
    <property type="entry name" value="PsdUridine_synth_RsuA/RluB_CS"/>
</dbReference>
<dbReference type="Gene3D" id="3.10.290.10">
    <property type="entry name" value="RNA-binding S4 domain"/>
    <property type="match status" value="1"/>
</dbReference>
<name>A0A0C1QBL9_9GAMM</name>
<comment type="function">
    <text evidence="5">Responsible for synthesis of pseudouridine from uracil-516 in 16S ribosomal RNA.</text>
</comment>
<organism evidence="9 10">
    <name type="scientific">Pseudoalteromonas luteoviolacea</name>
    <dbReference type="NCBI Taxonomy" id="43657"/>
    <lineage>
        <taxon>Bacteria</taxon>
        <taxon>Pseudomonadati</taxon>
        <taxon>Pseudomonadota</taxon>
        <taxon>Gammaproteobacteria</taxon>
        <taxon>Alteromonadales</taxon>
        <taxon>Pseudoalteromonadaceae</taxon>
        <taxon>Pseudoalteromonas</taxon>
    </lineage>
</organism>
<evidence type="ECO:0000256" key="1">
    <source>
        <dbReference type="ARBA" id="ARBA00008348"/>
    </source>
</evidence>
<dbReference type="CDD" id="cd00165">
    <property type="entry name" value="S4"/>
    <property type="match status" value="1"/>
</dbReference>
<evidence type="ECO:0000256" key="2">
    <source>
        <dbReference type="ARBA" id="ARBA00022884"/>
    </source>
</evidence>
<evidence type="ECO:0000259" key="8">
    <source>
        <dbReference type="SMART" id="SM00363"/>
    </source>
</evidence>
<dbReference type="SMART" id="SM00363">
    <property type="entry name" value="S4"/>
    <property type="match status" value="1"/>
</dbReference>
<dbReference type="InterPro" id="IPR036986">
    <property type="entry name" value="S4_RNA-bd_sf"/>
</dbReference>
<dbReference type="CDD" id="cd02553">
    <property type="entry name" value="PseudoU_synth_RsuA"/>
    <property type="match status" value="1"/>
</dbReference>
<evidence type="ECO:0000313" key="10">
    <source>
        <dbReference type="Proteomes" id="UP000031327"/>
    </source>
</evidence>
<dbReference type="PANTHER" id="PTHR47683:SF4">
    <property type="entry name" value="PSEUDOURIDINE SYNTHASE"/>
    <property type="match status" value="1"/>
</dbReference>